<evidence type="ECO:0000256" key="2">
    <source>
        <dbReference type="ARBA" id="ARBA00002988"/>
    </source>
</evidence>
<organism evidence="17 18">
    <name type="scientific">Saccharopolyspora phatthalungensis</name>
    <dbReference type="NCBI Taxonomy" id="664693"/>
    <lineage>
        <taxon>Bacteria</taxon>
        <taxon>Bacillati</taxon>
        <taxon>Actinomycetota</taxon>
        <taxon>Actinomycetes</taxon>
        <taxon>Pseudonocardiales</taxon>
        <taxon>Pseudonocardiaceae</taxon>
        <taxon>Saccharopolyspora</taxon>
    </lineage>
</organism>
<dbReference type="InterPro" id="IPR013815">
    <property type="entry name" value="ATP_grasp_subdomain_1"/>
</dbReference>
<dbReference type="PROSITE" id="PS00370">
    <property type="entry name" value="PEP_ENZYMES_PHOS_SITE"/>
    <property type="match status" value="1"/>
</dbReference>
<evidence type="ECO:0000259" key="16">
    <source>
        <dbReference type="Pfam" id="PF01326"/>
    </source>
</evidence>
<dbReference type="UniPathway" id="UPA00138"/>
<dbReference type="InterPro" id="IPR018274">
    <property type="entry name" value="PEP_util_AS"/>
</dbReference>
<dbReference type="SUPFAM" id="SSF52009">
    <property type="entry name" value="Phosphohistidine domain"/>
    <property type="match status" value="1"/>
</dbReference>
<reference evidence="17 18" key="1">
    <citation type="submission" date="2020-08" db="EMBL/GenBank/DDBJ databases">
        <title>Sequencing the genomes of 1000 actinobacteria strains.</title>
        <authorList>
            <person name="Klenk H.-P."/>
        </authorList>
    </citation>
    <scope>NUCLEOTIDE SEQUENCE [LARGE SCALE GENOMIC DNA]</scope>
    <source>
        <strain evidence="17 18">DSM 45584</strain>
    </source>
</reference>
<dbReference type="GO" id="GO:0046872">
    <property type="term" value="F:metal ion binding"/>
    <property type="evidence" value="ECO:0007669"/>
    <property type="project" value="UniProtKB-KW"/>
</dbReference>
<dbReference type="EC" id="2.7.9.2" evidence="5"/>
<keyword evidence="10" id="KW-0418">Kinase</keyword>
<dbReference type="Gene3D" id="3.30.1490.20">
    <property type="entry name" value="ATP-grasp fold, A domain"/>
    <property type="match status" value="1"/>
</dbReference>
<dbReference type="SUPFAM" id="SSF56059">
    <property type="entry name" value="Glutathione synthetase ATP-binding domain-like"/>
    <property type="match status" value="1"/>
</dbReference>
<dbReference type="EMBL" id="JACHIW010000001">
    <property type="protein sequence ID" value="MBB5156010.1"/>
    <property type="molecule type" value="Genomic_DNA"/>
</dbReference>
<comment type="caution">
    <text evidence="17">The sequence shown here is derived from an EMBL/GenBank/DDBJ whole genome shotgun (WGS) entry which is preliminary data.</text>
</comment>
<comment type="cofactor">
    <cofactor evidence="1">
        <name>Mg(2+)</name>
        <dbReference type="ChEBI" id="CHEBI:18420"/>
    </cofactor>
</comment>
<protein>
    <recommendedName>
        <fullName evidence="6">Phosphoenolpyruvate synthase</fullName>
        <ecNumber evidence="5">2.7.9.2</ecNumber>
    </recommendedName>
    <alternativeName>
        <fullName evidence="13">Pyruvate, water dikinase</fullName>
    </alternativeName>
</protein>
<dbReference type="GO" id="GO:0008986">
    <property type="term" value="F:pyruvate, water dikinase activity"/>
    <property type="evidence" value="ECO:0007669"/>
    <property type="project" value="UniProtKB-EC"/>
</dbReference>
<accession>A0A840Q831</accession>
<dbReference type="Gene3D" id="3.50.30.10">
    <property type="entry name" value="Phosphohistidine domain"/>
    <property type="match status" value="1"/>
</dbReference>
<evidence type="ECO:0000256" key="12">
    <source>
        <dbReference type="ARBA" id="ARBA00022842"/>
    </source>
</evidence>
<feature type="domain" description="PEP-utilising enzyme mobile" evidence="15">
    <location>
        <begin position="354"/>
        <end position="424"/>
    </location>
</feature>
<dbReference type="InterPro" id="IPR006319">
    <property type="entry name" value="PEP_synth"/>
</dbReference>
<dbReference type="Pfam" id="PF01326">
    <property type="entry name" value="PPDK_N"/>
    <property type="match status" value="1"/>
</dbReference>
<evidence type="ECO:0000313" key="17">
    <source>
        <dbReference type="EMBL" id="MBB5156010.1"/>
    </source>
</evidence>
<evidence type="ECO:0000313" key="18">
    <source>
        <dbReference type="Proteomes" id="UP000584374"/>
    </source>
</evidence>
<feature type="domain" description="Pyruvate phosphate dikinase AMP/ATP-binding" evidence="16">
    <location>
        <begin position="5"/>
        <end position="312"/>
    </location>
</feature>
<dbReference type="GO" id="GO:0006094">
    <property type="term" value="P:gluconeogenesis"/>
    <property type="evidence" value="ECO:0007669"/>
    <property type="project" value="UniProtKB-UniPathway"/>
</dbReference>
<dbReference type="PANTHER" id="PTHR43030:SF1">
    <property type="entry name" value="PHOSPHOENOLPYRUVATE SYNTHASE"/>
    <property type="match status" value="1"/>
</dbReference>
<evidence type="ECO:0000256" key="1">
    <source>
        <dbReference type="ARBA" id="ARBA00001946"/>
    </source>
</evidence>
<keyword evidence="8" id="KW-0479">Metal-binding</keyword>
<evidence type="ECO:0000256" key="8">
    <source>
        <dbReference type="ARBA" id="ARBA00022723"/>
    </source>
</evidence>
<evidence type="ECO:0000256" key="11">
    <source>
        <dbReference type="ARBA" id="ARBA00022840"/>
    </source>
</evidence>
<keyword evidence="17" id="KW-0670">Pyruvate</keyword>
<evidence type="ECO:0000256" key="13">
    <source>
        <dbReference type="ARBA" id="ARBA00033470"/>
    </source>
</evidence>
<dbReference type="InterPro" id="IPR036637">
    <property type="entry name" value="Phosphohistidine_dom_sf"/>
</dbReference>
<dbReference type="Gene3D" id="3.30.470.20">
    <property type="entry name" value="ATP-grasp fold, B domain"/>
    <property type="match status" value="1"/>
</dbReference>
<name>A0A840Q831_9PSEU</name>
<evidence type="ECO:0000256" key="6">
    <source>
        <dbReference type="ARBA" id="ARBA00021623"/>
    </source>
</evidence>
<dbReference type="Pfam" id="PF00391">
    <property type="entry name" value="PEP-utilizers"/>
    <property type="match status" value="1"/>
</dbReference>
<comment type="catalytic activity">
    <reaction evidence="14">
        <text>pyruvate + ATP + H2O = phosphoenolpyruvate + AMP + phosphate + 2 H(+)</text>
        <dbReference type="Rhea" id="RHEA:11364"/>
        <dbReference type="ChEBI" id="CHEBI:15361"/>
        <dbReference type="ChEBI" id="CHEBI:15377"/>
        <dbReference type="ChEBI" id="CHEBI:15378"/>
        <dbReference type="ChEBI" id="CHEBI:30616"/>
        <dbReference type="ChEBI" id="CHEBI:43474"/>
        <dbReference type="ChEBI" id="CHEBI:58702"/>
        <dbReference type="ChEBI" id="CHEBI:456215"/>
        <dbReference type="EC" id="2.7.9.2"/>
    </reaction>
</comment>
<comment type="similarity">
    <text evidence="4">Belongs to the PEP-utilizing enzyme family.</text>
</comment>
<evidence type="ECO:0000256" key="7">
    <source>
        <dbReference type="ARBA" id="ARBA00022679"/>
    </source>
</evidence>
<dbReference type="InterPro" id="IPR008279">
    <property type="entry name" value="PEP-util_enz_mobile_dom"/>
</dbReference>
<dbReference type="AlphaFoldDB" id="A0A840Q831"/>
<keyword evidence="11" id="KW-0067">ATP-binding</keyword>
<dbReference type="FunFam" id="3.30.1490.20:FF:000010">
    <property type="entry name" value="Phosphoenolpyruvate synthase"/>
    <property type="match status" value="1"/>
</dbReference>
<comment type="pathway">
    <text evidence="3">Carbohydrate biosynthesis; gluconeogenesis.</text>
</comment>
<dbReference type="Proteomes" id="UP000584374">
    <property type="component" value="Unassembled WGS sequence"/>
</dbReference>
<keyword evidence="18" id="KW-1185">Reference proteome</keyword>
<dbReference type="GO" id="GO:0005524">
    <property type="term" value="F:ATP binding"/>
    <property type="evidence" value="ECO:0007669"/>
    <property type="project" value="UniProtKB-KW"/>
</dbReference>
<evidence type="ECO:0000256" key="5">
    <source>
        <dbReference type="ARBA" id="ARBA00011996"/>
    </source>
</evidence>
<evidence type="ECO:0000256" key="14">
    <source>
        <dbReference type="ARBA" id="ARBA00047700"/>
    </source>
</evidence>
<evidence type="ECO:0000256" key="3">
    <source>
        <dbReference type="ARBA" id="ARBA00004742"/>
    </source>
</evidence>
<gene>
    <name evidence="17" type="ORF">BJ970_003544</name>
</gene>
<evidence type="ECO:0000256" key="9">
    <source>
        <dbReference type="ARBA" id="ARBA00022741"/>
    </source>
</evidence>
<keyword evidence="12" id="KW-0460">Magnesium</keyword>
<evidence type="ECO:0000256" key="4">
    <source>
        <dbReference type="ARBA" id="ARBA00007837"/>
    </source>
</evidence>
<dbReference type="PANTHER" id="PTHR43030">
    <property type="entry name" value="PHOSPHOENOLPYRUVATE SYNTHASE"/>
    <property type="match status" value="1"/>
</dbReference>
<comment type="function">
    <text evidence="2">Catalyzes the phosphorylation of pyruvate to phosphoenolpyruvate.</text>
</comment>
<proteinExistence type="inferred from homology"/>
<evidence type="ECO:0000256" key="10">
    <source>
        <dbReference type="ARBA" id="ARBA00022777"/>
    </source>
</evidence>
<dbReference type="InterPro" id="IPR002192">
    <property type="entry name" value="PPDK_AMP/ATP-bd"/>
</dbReference>
<keyword evidence="7" id="KW-0808">Transferase</keyword>
<evidence type="ECO:0000259" key="15">
    <source>
        <dbReference type="Pfam" id="PF00391"/>
    </source>
</evidence>
<sequence length="439" mass="47386">MIGNLSVHGVRVPGGFATTAQAYWDFLDANDLRGRIREQITAWREGTDLAEAGEAIRGMIGSAELPPHLVDALTSAYRQLGDRVRRGDPDVAVRSSATAEDLPEASFAGQQETFLNVTGESALLEACKHCYASLFTDRAISYREHHGFDHLKVALSIGVQEMVRSDQAGAGVMFTLDTDSGFPRVVLINASWGLGESVVAGKVDPDQYLVFKPLLECSELVPVISKQVGRKQSKIIYGRCGGEPTATVPTTEQEQASFVLGDDEILQLARWATLIEQHYGRPMDIEWAKDGRGELAVVQARPETVHARREASTLRSYRLTTRGTRLVSGLAIGDAIAAGTVCNLRSAEEIDRFEYGSVLVTGATDPDWEPIMKRAAAIVTDRGGRTSHAAIVSRELGVPAVIGTGNATSTLSEGQQITVCCAEGEHGARVRGASWLRRA</sequence>
<keyword evidence="9" id="KW-0547">Nucleotide-binding</keyword>